<dbReference type="EMBL" id="AHYR01000002">
    <property type="protein sequence ID" value="EOT43799.1"/>
    <property type="molecule type" value="Genomic_DNA"/>
</dbReference>
<dbReference type="RefSeq" id="WP_016171581.1">
    <property type="nucleotide sequence ID" value="NZ_ASWK01000001.1"/>
</dbReference>
<proteinExistence type="predicted"/>
<dbReference type="PATRIC" id="fig|1139219.3.peg.345"/>
<dbReference type="OrthoDB" id="2193143at2"/>
<accession>S0KG48</accession>
<keyword evidence="2" id="KW-1185">Reference proteome</keyword>
<dbReference type="eggNOG" id="ENOG5032PW6">
    <property type="taxonomic scope" value="Bacteria"/>
</dbReference>
<dbReference type="AlphaFoldDB" id="S0KG48"/>
<dbReference type="HOGENOM" id="CLU_2616446_0_0_9"/>
<gene>
    <name evidence="1" type="ORF">OMK_00357</name>
</gene>
<organism evidence="1 2">
    <name type="scientific">Enterococcus dispar ATCC 51266</name>
    <dbReference type="NCBI Taxonomy" id="1139219"/>
    <lineage>
        <taxon>Bacteria</taxon>
        <taxon>Bacillati</taxon>
        <taxon>Bacillota</taxon>
        <taxon>Bacilli</taxon>
        <taxon>Lactobacillales</taxon>
        <taxon>Enterococcaceae</taxon>
        <taxon>Enterococcus</taxon>
    </lineage>
</organism>
<dbReference type="Proteomes" id="UP000014127">
    <property type="component" value="Unassembled WGS sequence"/>
</dbReference>
<name>S0KG48_9ENTE</name>
<protein>
    <submittedName>
        <fullName evidence="1">Uncharacterized protein</fullName>
    </submittedName>
</protein>
<reference evidence="1 2" key="1">
    <citation type="submission" date="2013-03" db="EMBL/GenBank/DDBJ databases">
        <title>The Genome Sequence of Enterococcus dispar ATCC_51266 (Illumina only assembly).</title>
        <authorList>
            <consortium name="The Broad Institute Genomics Platform"/>
            <consortium name="The Broad Institute Genome Sequencing Center for Infectious Disease"/>
            <person name="Earl A."/>
            <person name="Russ C."/>
            <person name="Gilmore M."/>
            <person name="Surin D."/>
            <person name="Walker B."/>
            <person name="Young S."/>
            <person name="Zeng Q."/>
            <person name="Gargeya S."/>
            <person name="Fitzgerald M."/>
            <person name="Haas B."/>
            <person name="Abouelleil A."/>
            <person name="Allen A.W."/>
            <person name="Alvarado L."/>
            <person name="Arachchi H.M."/>
            <person name="Berlin A.M."/>
            <person name="Chapman S.B."/>
            <person name="Gainer-Dewar J."/>
            <person name="Goldberg J."/>
            <person name="Griggs A."/>
            <person name="Gujja S."/>
            <person name="Hansen M."/>
            <person name="Howarth C."/>
            <person name="Imamovic A."/>
            <person name="Ireland A."/>
            <person name="Larimer J."/>
            <person name="McCowan C."/>
            <person name="Murphy C."/>
            <person name="Pearson M."/>
            <person name="Poon T.W."/>
            <person name="Priest M."/>
            <person name="Roberts A."/>
            <person name="Saif S."/>
            <person name="Shea T."/>
            <person name="Sisk P."/>
            <person name="Sykes S."/>
            <person name="Wortman J."/>
            <person name="Nusbaum C."/>
            <person name="Birren B."/>
        </authorList>
    </citation>
    <scope>NUCLEOTIDE SEQUENCE [LARGE SCALE GENOMIC DNA]</scope>
    <source>
        <strain evidence="1 2">ATCC 51266</strain>
    </source>
</reference>
<comment type="caution">
    <text evidence="1">The sequence shown here is derived from an EMBL/GenBank/DDBJ whole genome shotgun (WGS) entry which is preliminary data.</text>
</comment>
<evidence type="ECO:0000313" key="2">
    <source>
        <dbReference type="Proteomes" id="UP000014127"/>
    </source>
</evidence>
<evidence type="ECO:0000313" key="1">
    <source>
        <dbReference type="EMBL" id="EOT43799.1"/>
    </source>
</evidence>
<sequence length="78" mass="8825">MEKLLEKQDVTFDSNGKVPRLYIKGQEVNVVAMTNYYVTSHDRSSGLSSVTFVYLVSKDNPEEKVLSIDRITGEVLNQ</sequence>